<dbReference type="EMBL" id="JAVRHY010000016">
    <property type="protein sequence ID" value="MDT0619568.1"/>
    <property type="molecule type" value="Genomic_DNA"/>
</dbReference>
<evidence type="ECO:0000256" key="3">
    <source>
        <dbReference type="ARBA" id="ARBA00022842"/>
    </source>
</evidence>
<evidence type="ECO:0000313" key="5">
    <source>
        <dbReference type="Proteomes" id="UP001259982"/>
    </source>
</evidence>
<dbReference type="Proteomes" id="UP001259982">
    <property type="component" value="Unassembled WGS sequence"/>
</dbReference>
<evidence type="ECO:0000256" key="1">
    <source>
        <dbReference type="ARBA" id="ARBA00022723"/>
    </source>
</evidence>
<dbReference type="Pfam" id="PF12710">
    <property type="entry name" value="HAD"/>
    <property type="match status" value="1"/>
</dbReference>
<dbReference type="Gene3D" id="1.20.1440.100">
    <property type="entry name" value="SG protein - dephosphorylation function"/>
    <property type="match status" value="1"/>
</dbReference>
<keyword evidence="3" id="KW-0460">Magnesium</keyword>
<sequence>MALILFDVDGTLVPAPGTEPRFAWYLLRRGGLGWRQLLATGWFLLRYWPRFGRQVPLKNKAWLTGLVRGEVAALARDFIAEELAKVLYAPAVARLREHVAAGDHVVLLTGTPQFLARPLADHLGAADAVGSLCEVAVGRFCSGPPVRHPYGETKVEAARVLAAGAGLDLARAVAYADTTSDAPLMRAVGRAVAVMPDRGLLAMARNAGWEILQSDSSMPRSR</sequence>
<dbReference type="PANTHER" id="PTHR43344:SF13">
    <property type="entry name" value="PHOSPHATASE RV3661-RELATED"/>
    <property type="match status" value="1"/>
</dbReference>
<dbReference type="InterPro" id="IPR023214">
    <property type="entry name" value="HAD_sf"/>
</dbReference>
<name>A0ABU3BAV0_9GAMM</name>
<dbReference type="NCBIfam" id="TIGR01488">
    <property type="entry name" value="HAD-SF-IB"/>
    <property type="match status" value="1"/>
</dbReference>
<reference evidence="4 5" key="1">
    <citation type="submission" date="2023-09" db="EMBL/GenBank/DDBJ databases">
        <authorList>
            <person name="Rey-Velasco X."/>
        </authorList>
    </citation>
    <scope>NUCLEOTIDE SEQUENCE [LARGE SCALE GENOMIC DNA]</scope>
    <source>
        <strain evidence="4 5">P385</strain>
    </source>
</reference>
<dbReference type="RefSeq" id="WP_311660078.1">
    <property type="nucleotide sequence ID" value="NZ_JAVRHY010000016.1"/>
</dbReference>
<proteinExistence type="predicted"/>
<keyword evidence="1" id="KW-0479">Metal-binding</keyword>
<evidence type="ECO:0000313" key="4">
    <source>
        <dbReference type="EMBL" id="MDT0619568.1"/>
    </source>
</evidence>
<organism evidence="4 5">
    <name type="scientific">Spectribacter acetivorans</name>
    <dbReference type="NCBI Taxonomy" id="3075603"/>
    <lineage>
        <taxon>Bacteria</taxon>
        <taxon>Pseudomonadati</taxon>
        <taxon>Pseudomonadota</taxon>
        <taxon>Gammaproteobacteria</taxon>
        <taxon>Salinisphaerales</taxon>
        <taxon>Salinisphaeraceae</taxon>
        <taxon>Spectribacter</taxon>
    </lineage>
</organism>
<dbReference type="InterPro" id="IPR036412">
    <property type="entry name" value="HAD-like_sf"/>
</dbReference>
<keyword evidence="5" id="KW-1185">Reference proteome</keyword>
<accession>A0ABU3BAV0</accession>
<gene>
    <name evidence="4" type="ORF">RM531_13900</name>
</gene>
<protein>
    <submittedName>
        <fullName evidence="4">HAD-IB family phosphatase</fullName>
    </submittedName>
</protein>
<dbReference type="SUPFAM" id="SSF56784">
    <property type="entry name" value="HAD-like"/>
    <property type="match status" value="1"/>
</dbReference>
<dbReference type="Gene3D" id="3.40.50.1000">
    <property type="entry name" value="HAD superfamily/HAD-like"/>
    <property type="match status" value="1"/>
</dbReference>
<dbReference type="PANTHER" id="PTHR43344">
    <property type="entry name" value="PHOSPHOSERINE PHOSPHATASE"/>
    <property type="match status" value="1"/>
</dbReference>
<dbReference type="InterPro" id="IPR050582">
    <property type="entry name" value="HAD-like_SerB"/>
</dbReference>
<evidence type="ECO:0000256" key="2">
    <source>
        <dbReference type="ARBA" id="ARBA00022801"/>
    </source>
</evidence>
<keyword evidence="2" id="KW-0378">Hydrolase</keyword>
<comment type="caution">
    <text evidence="4">The sequence shown here is derived from an EMBL/GenBank/DDBJ whole genome shotgun (WGS) entry which is preliminary data.</text>
</comment>